<evidence type="ECO:0000256" key="5">
    <source>
        <dbReference type="ARBA" id="ARBA00022898"/>
    </source>
</evidence>
<dbReference type="SUPFAM" id="SSF53383">
    <property type="entry name" value="PLP-dependent transferases"/>
    <property type="match status" value="1"/>
</dbReference>
<protein>
    <recommendedName>
        <fullName evidence="7">Aminotransferase</fullName>
        <ecNumber evidence="7">2.6.1.-</ecNumber>
    </recommendedName>
</protein>
<evidence type="ECO:0000256" key="1">
    <source>
        <dbReference type="ARBA" id="ARBA00001933"/>
    </source>
</evidence>
<evidence type="ECO:0000313" key="10">
    <source>
        <dbReference type="Proteomes" id="UP000003990"/>
    </source>
</evidence>
<dbReference type="Gene3D" id="3.40.640.10">
    <property type="entry name" value="Type I PLP-dependent aspartate aminotransferase-like (Major domain)"/>
    <property type="match status" value="1"/>
</dbReference>
<dbReference type="PROSITE" id="PS00105">
    <property type="entry name" value="AA_TRANSFER_CLASS_1"/>
    <property type="match status" value="1"/>
</dbReference>
<dbReference type="InterPro" id="IPR004838">
    <property type="entry name" value="NHTrfase_class1_PyrdxlP-BS"/>
</dbReference>
<proteinExistence type="inferred from homology"/>
<dbReference type="InterPro" id="IPR004839">
    <property type="entry name" value="Aminotransferase_I/II_large"/>
</dbReference>
<dbReference type="EC" id="2.6.1.-" evidence="7"/>
<dbReference type="RefSeq" id="WP_006174498.1">
    <property type="nucleotide sequence ID" value="NZ_DS999673.1"/>
</dbReference>
<comment type="cofactor">
    <cofactor evidence="1 7">
        <name>pyridoxal 5'-phosphate</name>
        <dbReference type="ChEBI" id="CHEBI:597326"/>
    </cofactor>
</comment>
<evidence type="ECO:0000256" key="3">
    <source>
        <dbReference type="ARBA" id="ARBA00022576"/>
    </source>
</evidence>
<keyword evidence="10" id="KW-1185">Reference proteome</keyword>
<comment type="similarity">
    <text evidence="2 7">Belongs to the class-I pyridoxal-phosphate-dependent aminotransferase family.</text>
</comment>
<dbReference type="InterPro" id="IPR015421">
    <property type="entry name" value="PyrdxlP-dep_Trfase_major"/>
</dbReference>
<dbReference type="EMBL" id="DS999673">
    <property type="protein sequence ID" value="EEX98698.1"/>
    <property type="molecule type" value="Genomic_DNA"/>
</dbReference>
<accession>A0ABM9ZG03</accession>
<dbReference type="CDD" id="cd00609">
    <property type="entry name" value="AAT_like"/>
    <property type="match status" value="1"/>
</dbReference>
<reference evidence="9 10" key="1">
    <citation type="submission" date="2008-12" db="EMBL/GenBank/DDBJ databases">
        <title>The Genome Sequence of Brucella ceti M644/93/1.</title>
        <authorList>
            <consortium name="The Broad Institute Genome Sequencing Platform"/>
            <person name="Ward D."/>
            <person name="Young S.K."/>
            <person name="Kodira C.D."/>
            <person name="Zeng Q."/>
            <person name="Koehrsen M."/>
            <person name="Alvarado L."/>
            <person name="Berlin A."/>
            <person name="Borenstein D."/>
            <person name="Chen Z."/>
            <person name="Engels R."/>
            <person name="Freedman E."/>
            <person name="Gellesch M."/>
            <person name="Goldberg J."/>
            <person name="Griggs A."/>
            <person name="Gujja S."/>
            <person name="Heiman D."/>
            <person name="Hepburn T."/>
            <person name="Howarth C."/>
            <person name="Jen D."/>
            <person name="Larson L."/>
            <person name="Lewis B."/>
            <person name="Mehta T."/>
            <person name="Park D."/>
            <person name="Pearson M."/>
            <person name="Roberts A."/>
            <person name="Saif S."/>
            <person name="Shea T."/>
            <person name="Shenoy N."/>
            <person name="Sisk P."/>
            <person name="Stolte C."/>
            <person name="Sykes S."/>
            <person name="Walk T."/>
            <person name="White J."/>
            <person name="Yandava C."/>
            <person name="Whatmore A.M."/>
            <person name="Perrett L.L."/>
            <person name="O'Callaghan D."/>
            <person name="Nusbaum C."/>
            <person name="Galagan J."/>
            <person name="Birren B."/>
        </authorList>
    </citation>
    <scope>NUCLEOTIDE SEQUENCE [LARGE SCALE GENOMIC DNA]</scope>
    <source>
        <strain evidence="9 10">M644/93/1</strain>
    </source>
</reference>
<evidence type="ECO:0000256" key="4">
    <source>
        <dbReference type="ARBA" id="ARBA00022679"/>
    </source>
</evidence>
<sequence length="400" mass="43584">MAFLADALSRVKPSATIAVSQKARELKAKGKDVIVLGAGEPDFDTPENIKQAAIAAINRGETKYTPVSGIPQLRQAIVSKFKRENGLDYKPEQTIVGTGGKQILFNAFMATLNPGDEVIIPAPYWVSYPEMVAINGGTPVFVDTKIEDNFKLTAADLEKAITPKTKWLIFNSPSNPTGAAYTQAELKSLTDVLVRHPHVWILTDDMYEHLVYGDFVFTTPAQEEPSLYDRTLTMNGVSKAYAMTGWRIGYAAGPIELIKAMDMIQGQQTSGACSIAQWAAVEALNGTQDFIPANKKIFQARRDLVVSMLNQATGLQCPTPEGAFYVYPSCAGLIGKKTEAGKVIETDKDFVTELLETEGVAVVHGSAFGLGPNFRISYATSDELLEKACIRIQRFCASLR</sequence>
<dbReference type="PANTHER" id="PTHR46383:SF1">
    <property type="entry name" value="ASPARTATE AMINOTRANSFERASE"/>
    <property type="match status" value="1"/>
</dbReference>
<evidence type="ECO:0000256" key="6">
    <source>
        <dbReference type="ARBA" id="ARBA00049185"/>
    </source>
</evidence>
<dbReference type="Proteomes" id="UP000003990">
    <property type="component" value="Unassembled WGS sequence"/>
</dbReference>
<keyword evidence="4 7" id="KW-0808">Transferase</keyword>
<comment type="catalytic activity">
    <reaction evidence="6">
        <text>L-aspartate + 2-oxoglutarate = oxaloacetate + L-glutamate</text>
        <dbReference type="Rhea" id="RHEA:21824"/>
        <dbReference type="ChEBI" id="CHEBI:16452"/>
        <dbReference type="ChEBI" id="CHEBI:16810"/>
        <dbReference type="ChEBI" id="CHEBI:29985"/>
        <dbReference type="ChEBI" id="CHEBI:29991"/>
        <dbReference type="EC" id="2.6.1.1"/>
    </reaction>
</comment>
<evidence type="ECO:0000259" key="8">
    <source>
        <dbReference type="Pfam" id="PF00155"/>
    </source>
</evidence>
<keyword evidence="5" id="KW-0663">Pyridoxal phosphate</keyword>
<organism evidence="9 10">
    <name type="scientific">Brucella ceti M644/93/1</name>
    <dbReference type="NCBI Taxonomy" id="520459"/>
    <lineage>
        <taxon>Bacteria</taxon>
        <taxon>Pseudomonadati</taxon>
        <taxon>Pseudomonadota</taxon>
        <taxon>Alphaproteobacteria</taxon>
        <taxon>Hyphomicrobiales</taxon>
        <taxon>Brucellaceae</taxon>
        <taxon>Brucella/Ochrobactrum group</taxon>
        <taxon>Brucella</taxon>
    </lineage>
</organism>
<evidence type="ECO:0000256" key="7">
    <source>
        <dbReference type="RuleBase" id="RU000481"/>
    </source>
</evidence>
<dbReference type="PANTHER" id="PTHR46383">
    <property type="entry name" value="ASPARTATE AMINOTRANSFERASE"/>
    <property type="match status" value="1"/>
</dbReference>
<feature type="domain" description="Aminotransferase class I/classII large" evidence="8">
    <location>
        <begin position="31"/>
        <end position="392"/>
    </location>
</feature>
<evidence type="ECO:0000313" key="9">
    <source>
        <dbReference type="EMBL" id="EEX98698.1"/>
    </source>
</evidence>
<name>A0ABM9ZG03_9HYPH</name>
<dbReference type="GO" id="GO:0008483">
    <property type="term" value="F:transaminase activity"/>
    <property type="evidence" value="ECO:0007669"/>
    <property type="project" value="UniProtKB-KW"/>
</dbReference>
<dbReference type="Pfam" id="PF00155">
    <property type="entry name" value="Aminotran_1_2"/>
    <property type="match status" value="1"/>
</dbReference>
<keyword evidence="3 7" id="KW-0032">Aminotransferase</keyword>
<dbReference type="InterPro" id="IPR015424">
    <property type="entry name" value="PyrdxlP-dep_Trfase"/>
</dbReference>
<dbReference type="InterPro" id="IPR050596">
    <property type="entry name" value="AspAT/PAT-like"/>
</dbReference>
<evidence type="ECO:0000256" key="2">
    <source>
        <dbReference type="ARBA" id="ARBA00007441"/>
    </source>
</evidence>
<dbReference type="InterPro" id="IPR015422">
    <property type="entry name" value="PyrdxlP-dep_Trfase_small"/>
</dbReference>
<dbReference type="GeneID" id="99645448"/>
<dbReference type="Gene3D" id="3.90.1150.10">
    <property type="entry name" value="Aspartate Aminotransferase, domain 1"/>
    <property type="match status" value="1"/>
</dbReference>
<gene>
    <name evidence="9" type="ORF">BAIG_03086</name>
</gene>